<evidence type="ECO:0000313" key="3">
    <source>
        <dbReference type="EMBL" id="CAH0055297.1"/>
    </source>
</evidence>
<keyword evidence="2" id="KW-0732">Signal</keyword>
<evidence type="ECO:0000256" key="1">
    <source>
        <dbReference type="SAM" id="MobiDB-lite"/>
    </source>
</evidence>
<name>A0A9P0EMT6_9HYPO</name>
<reference evidence="3 4" key="2">
    <citation type="submission" date="2021-10" db="EMBL/GenBank/DDBJ databases">
        <authorList>
            <person name="Piombo E."/>
        </authorList>
    </citation>
    <scope>NUCLEOTIDE SEQUENCE [LARGE SCALE GENOMIC DNA]</scope>
</reference>
<feature type="compositionally biased region" description="Low complexity" evidence="1">
    <location>
        <begin position="287"/>
        <end position="299"/>
    </location>
</feature>
<evidence type="ECO:0000313" key="4">
    <source>
        <dbReference type="Proteomes" id="UP000775872"/>
    </source>
</evidence>
<evidence type="ECO:0008006" key="5">
    <source>
        <dbReference type="Google" id="ProtNLM"/>
    </source>
</evidence>
<dbReference type="EMBL" id="CABFOC020000056">
    <property type="protein sequence ID" value="CAH0055297.1"/>
    <property type="molecule type" value="Genomic_DNA"/>
</dbReference>
<proteinExistence type="predicted"/>
<dbReference type="AlphaFoldDB" id="A0A9P0EMT6"/>
<keyword evidence="4" id="KW-1185">Reference proteome</keyword>
<protein>
    <recommendedName>
        <fullName evidence="5">Secreted protein</fullName>
    </recommendedName>
</protein>
<evidence type="ECO:0000256" key="2">
    <source>
        <dbReference type="SAM" id="SignalP"/>
    </source>
</evidence>
<dbReference type="PROSITE" id="PS51257">
    <property type="entry name" value="PROKAR_LIPOPROTEIN"/>
    <property type="match status" value="1"/>
</dbReference>
<feature type="signal peptide" evidence="2">
    <location>
        <begin position="1"/>
        <end position="16"/>
    </location>
</feature>
<dbReference type="OrthoDB" id="3538998at2759"/>
<dbReference type="Proteomes" id="UP000775872">
    <property type="component" value="Unassembled WGS sequence"/>
</dbReference>
<feature type="chain" id="PRO_5040211156" description="Secreted protein" evidence="2">
    <location>
        <begin position="17"/>
        <end position="329"/>
    </location>
</feature>
<reference evidence="4" key="1">
    <citation type="submission" date="2019-06" db="EMBL/GenBank/DDBJ databases">
        <authorList>
            <person name="Broberg M."/>
        </authorList>
    </citation>
    <scope>NUCLEOTIDE SEQUENCE [LARGE SCALE GENOMIC DNA]</scope>
</reference>
<sequence>MKPVLFYLLWPVAALAATTTNLTTTGCVDTSGLQKCLDKVASTAQTCLDNARKDGSQVETLACGCVFYTDNINCYAASCWNRVYECEYQEYVYEYLKSCDTAKPPLPYFPAPDNAQDACSCNLGKVYETFLNSLNEGTSCIKGSSSFGTRDALGSINKMVACQCCAMSGALSGIYETCPDTDPDLVGLSYVSQLETLYNQPFSACGSYMSSYDCQKDLSFTAASSFISPGSALTTGKGSLSNGPGSVTSPGSGSAFSYTNLADSVVYTITAASASGNQNSGGGGSSSGSAQASATGSKSSDQKGTAAVGISGAGRSAMLVGFTWLVAIL</sequence>
<gene>
    <name evidence="3" type="ORF">CSOL1703_00017399</name>
</gene>
<feature type="region of interest" description="Disordered" evidence="1">
    <location>
        <begin position="277"/>
        <end position="306"/>
    </location>
</feature>
<organism evidence="3 4">
    <name type="scientific">Clonostachys solani</name>
    <dbReference type="NCBI Taxonomy" id="160281"/>
    <lineage>
        <taxon>Eukaryota</taxon>
        <taxon>Fungi</taxon>
        <taxon>Dikarya</taxon>
        <taxon>Ascomycota</taxon>
        <taxon>Pezizomycotina</taxon>
        <taxon>Sordariomycetes</taxon>
        <taxon>Hypocreomycetidae</taxon>
        <taxon>Hypocreales</taxon>
        <taxon>Bionectriaceae</taxon>
        <taxon>Clonostachys</taxon>
    </lineage>
</organism>
<comment type="caution">
    <text evidence="3">The sequence shown here is derived from an EMBL/GenBank/DDBJ whole genome shotgun (WGS) entry which is preliminary data.</text>
</comment>
<accession>A0A9P0EMT6</accession>